<evidence type="ECO:0000313" key="1">
    <source>
        <dbReference type="EMBL" id="KAI0066775.1"/>
    </source>
</evidence>
<proteinExistence type="predicted"/>
<sequence>MTDNSLRQREPTDTSAPAQRPGPFETLHAHELGWRNQQRYLESRGYMLRPRLRPGWVPSWKTSGKRPMHSEDSYSLPVRPLLVDATRMSDGKLVYIKRIHTGDQESTIAQMLLSGNLRDDPRNHSVPILEIFPDTNHEGYSFMVMPFLREMDRPPFSNVGEIVDFADQILEGLAFMHEQNVAHRDCSPKNILMDGDAMFPLGFHPVLDLFLPDATTPAIYSLVPRSVAGVRYYFVDYGLSSYIPPGQPRLVVGLEGRDEEVPELSEDVPYDPFKVDIFSIGNIFRHEFHEKFSNVEFFLPIIELMMQAEPTRRPSAAEALHRWQTIRRGVSALHRSWRPKPRDEGIIIRAVLDVMNIFRSCIQLSKWLAGR</sequence>
<keyword evidence="2" id="KW-1185">Reference proteome</keyword>
<reference evidence="1" key="1">
    <citation type="submission" date="2021-03" db="EMBL/GenBank/DDBJ databases">
        <authorList>
            <consortium name="DOE Joint Genome Institute"/>
            <person name="Ahrendt S."/>
            <person name="Looney B.P."/>
            <person name="Miyauchi S."/>
            <person name="Morin E."/>
            <person name="Drula E."/>
            <person name="Courty P.E."/>
            <person name="Chicoki N."/>
            <person name="Fauchery L."/>
            <person name="Kohler A."/>
            <person name="Kuo A."/>
            <person name="Labutti K."/>
            <person name="Pangilinan J."/>
            <person name="Lipzen A."/>
            <person name="Riley R."/>
            <person name="Andreopoulos W."/>
            <person name="He G."/>
            <person name="Johnson J."/>
            <person name="Barry K.W."/>
            <person name="Grigoriev I.V."/>
            <person name="Nagy L."/>
            <person name="Hibbett D."/>
            <person name="Henrissat B."/>
            <person name="Matheny P.B."/>
            <person name="Labbe J."/>
            <person name="Martin F."/>
        </authorList>
    </citation>
    <scope>NUCLEOTIDE SEQUENCE</scope>
    <source>
        <strain evidence="1">HHB10654</strain>
    </source>
</reference>
<organism evidence="1 2">
    <name type="scientific">Artomyces pyxidatus</name>
    <dbReference type="NCBI Taxonomy" id="48021"/>
    <lineage>
        <taxon>Eukaryota</taxon>
        <taxon>Fungi</taxon>
        <taxon>Dikarya</taxon>
        <taxon>Basidiomycota</taxon>
        <taxon>Agaricomycotina</taxon>
        <taxon>Agaricomycetes</taxon>
        <taxon>Russulales</taxon>
        <taxon>Auriscalpiaceae</taxon>
        <taxon>Artomyces</taxon>
    </lineage>
</organism>
<gene>
    <name evidence="1" type="ORF">BV25DRAFT_1965571</name>
</gene>
<comment type="caution">
    <text evidence="1">The sequence shown here is derived from an EMBL/GenBank/DDBJ whole genome shotgun (WGS) entry which is preliminary data.</text>
</comment>
<reference evidence="1" key="2">
    <citation type="journal article" date="2022" name="New Phytol.">
        <title>Evolutionary transition to the ectomycorrhizal habit in the genomes of a hyperdiverse lineage of mushroom-forming fungi.</title>
        <authorList>
            <person name="Looney B."/>
            <person name="Miyauchi S."/>
            <person name="Morin E."/>
            <person name="Drula E."/>
            <person name="Courty P.E."/>
            <person name="Kohler A."/>
            <person name="Kuo A."/>
            <person name="LaButti K."/>
            <person name="Pangilinan J."/>
            <person name="Lipzen A."/>
            <person name="Riley R."/>
            <person name="Andreopoulos W."/>
            <person name="He G."/>
            <person name="Johnson J."/>
            <person name="Nolan M."/>
            <person name="Tritt A."/>
            <person name="Barry K.W."/>
            <person name="Grigoriev I.V."/>
            <person name="Nagy L.G."/>
            <person name="Hibbett D."/>
            <person name="Henrissat B."/>
            <person name="Matheny P.B."/>
            <person name="Labbe J."/>
            <person name="Martin F.M."/>
        </authorList>
    </citation>
    <scope>NUCLEOTIDE SEQUENCE</scope>
    <source>
        <strain evidence="1">HHB10654</strain>
    </source>
</reference>
<name>A0ACB8TEH4_9AGAM</name>
<accession>A0ACB8TEH4</accession>
<dbReference type="Proteomes" id="UP000814140">
    <property type="component" value="Unassembled WGS sequence"/>
</dbReference>
<evidence type="ECO:0000313" key="2">
    <source>
        <dbReference type="Proteomes" id="UP000814140"/>
    </source>
</evidence>
<dbReference type="EMBL" id="MU277191">
    <property type="protein sequence ID" value="KAI0066775.1"/>
    <property type="molecule type" value="Genomic_DNA"/>
</dbReference>
<protein>
    <submittedName>
        <fullName evidence="1">Kinase-like protein</fullName>
    </submittedName>
</protein>